<dbReference type="InterPro" id="IPR016039">
    <property type="entry name" value="Thiolase-like"/>
</dbReference>
<dbReference type="SUPFAM" id="SSF53335">
    <property type="entry name" value="S-adenosyl-L-methionine-dependent methyltransferases"/>
    <property type="match status" value="1"/>
</dbReference>
<dbReference type="SMART" id="SM00826">
    <property type="entry name" value="PKS_DH"/>
    <property type="match status" value="1"/>
</dbReference>
<feature type="region of interest" description="Disordered" evidence="10">
    <location>
        <begin position="1387"/>
        <end position="1408"/>
    </location>
</feature>
<dbReference type="Pfam" id="PF00698">
    <property type="entry name" value="Acyl_transf_1"/>
    <property type="match status" value="1"/>
</dbReference>
<evidence type="ECO:0000256" key="4">
    <source>
        <dbReference type="ARBA" id="ARBA00022737"/>
    </source>
</evidence>
<dbReference type="InterPro" id="IPR050091">
    <property type="entry name" value="PKS_NRPS_Biosynth_Enz"/>
</dbReference>
<dbReference type="InterPro" id="IPR014031">
    <property type="entry name" value="Ketoacyl_synth_C"/>
</dbReference>
<dbReference type="SUPFAM" id="SSF55048">
    <property type="entry name" value="Probable ACP-binding domain of malonyl-CoA ACP transacylase"/>
    <property type="match status" value="1"/>
</dbReference>
<dbReference type="InterPro" id="IPR020807">
    <property type="entry name" value="PKS_DH"/>
</dbReference>
<evidence type="ECO:0000256" key="9">
    <source>
        <dbReference type="PROSITE-ProRule" id="PRU01363"/>
    </source>
</evidence>
<reference evidence="14 15" key="2">
    <citation type="journal article" date="2015" name="Eukaryot. Cell">
        <title>Asexual propagation of a virulent clone complex in a human and feline outbreak of sporotrichosis.</title>
        <authorList>
            <person name="Teixeira Mde M."/>
            <person name="Rodrigues A.M."/>
            <person name="Tsui C.K."/>
            <person name="de Almeida L.G."/>
            <person name="Van Diepeningen A.D."/>
            <person name="van den Ende B.G."/>
            <person name="Fernandes G.F."/>
            <person name="Kano R."/>
            <person name="Hamelin R.C."/>
            <person name="Lopes-Bezerra L.M."/>
            <person name="Vasconcelos A.T."/>
            <person name="de Hoog S."/>
            <person name="de Camargo Z.P."/>
            <person name="Felipe M.S."/>
        </authorList>
    </citation>
    <scope>NUCLEOTIDE SEQUENCE [LARGE SCALE GENOMIC DNA]</scope>
    <source>
        <strain evidence="14 15">1099-18</strain>
    </source>
</reference>
<dbReference type="OrthoDB" id="329835at2759"/>
<dbReference type="InterPro" id="IPR014030">
    <property type="entry name" value="Ketoacyl_synth_N"/>
</dbReference>
<dbReference type="VEuPathDB" id="FungiDB:SPSK_00974"/>
<keyword evidence="2" id="KW-0597">Phosphoprotein</keyword>
<dbReference type="Gene3D" id="3.40.50.720">
    <property type="entry name" value="NAD(P)-binding Rossmann-like Domain"/>
    <property type="match status" value="2"/>
</dbReference>
<dbReference type="SMART" id="SM00829">
    <property type="entry name" value="PKS_ER"/>
    <property type="match status" value="1"/>
</dbReference>
<feature type="compositionally biased region" description="Low complexity" evidence="10">
    <location>
        <begin position="484"/>
        <end position="502"/>
    </location>
</feature>
<dbReference type="InterPro" id="IPR057326">
    <property type="entry name" value="KR_dom"/>
</dbReference>
<dbReference type="SMART" id="SM00827">
    <property type="entry name" value="PKS_AT"/>
    <property type="match status" value="1"/>
</dbReference>
<dbReference type="GO" id="GO:0006633">
    <property type="term" value="P:fatty acid biosynthetic process"/>
    <property type="evidence" value="ECO:0007669"/>
    <property type="project" value="InterPro"/>
</dbReference>
<dbReference type="Pfam" id="PF00107">
    <property type="entry name" value="ADH_zinc_N"/>
    <property type="match status" value="1"/>
</dbReference>
<dbReference type="Pfam" id="PF21089">
    <property type="entry name" value="PKS_DH_N"/>
    <property type="match status" value="1"/>
</dbReference>
<feature type="active site" description="Proton donor; for dehydratase activity" evidence="9">
    <location>
        <position position="1303"/>
    </location>
</feature>
<dbReference type="PANTHER" id="PTHR43775">
    <property type="entry name" value="FATTY ACID SYNTHASE"/>
    <property type="match status" value="1"/>
</dbReference>
<dbReference type="InterPro" id="IPR020841">
    <property type="entry name" value="PKS_Beta-ketoAc_synthase_dom"/>
</dbReference>
<dbReference type="InterPro" id="IPR013154">
    <property type="entry name" value="ADH-like_N"/>
</dbReference>
<feature type="region of interest" description="Disordered" evidence="10">
    <location>
        <begin position="1812"/>
        <end position="1856"/>
    </location>
</feature>
<evidence type="ECO:0000256" key="3">
    <source>
        <dbReference type="ARBA" id="ARBA00022679"/>
    </source>
</evidence>
<dbReference type="SMART" id="SM00823">
    <property type="entry name" value="PKS_PP"/>
    <property type="match status" value="1"/>
</dbReference>
<dbReference type="GO" id="GO:0004312">
    <property type="term" value="F:fatty acid synthase activity"/>
    <property type="evidence" value="ECO:0007669"/>
    <property type="project" value="TreeGrafter"/>
</dbReference>
<dbReference type="Gene3D" id="3.40.47.10">
    <property type="match status" value="1"/>
</dbReference>
<evidence type="ECO:0000313" key="15">
    <source>
        <dbReference type="Proteomes" id="UP000033710"/>
    </source>
</evidence>
<dbReference type="Gene3D" id="3.30.70.3290">
    <property type="match status" value="1"/>
</dbReference>
<feature type="domain" description="Ketosynthase family 3 (KS3)" evidence="12">
    <location>
        <begin position="8"/>
        <end position="442"/>
    </location>
</feature>
<dbReference type="InterPro" id="IPR014043">
    <property type="entry name" value="Acyl_transferase_dom"/>
</dbReference>
<reference evidence="14 15" key="1">
    <citation type="journal article" date="2014" name="BMC Genomics">
        <title>Comparative genomics of the major fungal agents of human and animal Sporotrichosis: Sporothrix schenckii and Sporothrix brasiliensis.</title>
        <authorList>
            <person name="Teixeira M.M."/>
            <person name="de Almeida L.G."/>
            <person name="Kubitschek-Barreira P."/>
            <person name="Alves F.L."/>
            <person name="Kioshima E.S."/>
            <person name="Abadio A.K."/>
            <person name="Fernandes L."/>
            <person name="Derengowski L.S."/>
            <person name="Ferreira K.S."/>
            <person name="Souza R.C."/>
            <person name="Ruiz J.C."/>
            <person name="de Andrade N.C."/>
            <person name="Paes H.C."/>
            <person name="Nicola A.M."/>
            <person name="Albuquerque P."/>
            <person name="Gerber A.L."/>
            <person name="Martins V.P."/>
            <person name="Peconick L.D."/>
            <person name="Neto A.V."/>
            <person name="Chaucanez C.B."/>
            <person name="Silva P.A."/>
            <person name="Cunha O.L."/>
            <person name="de Oliveira F.F."/>
            <person name="dos Santos T.C."/>
            <person name="Barros A.L."/>
            <person name="Soares M.A."/>
            <person name="de Oliveira L.M."/>
            <person name="Marini M.M."/>
            <person name="Villalobos-Duno H."/>
            <person name="Cunha M.M."/>
            <person name="de Hoog S."/>
            <person name="da Silveira J.F."/>
            <person name="Henrissat B."/>
            <person name="Nino-Vega G.A."/>
            <person name="Cisalpino P.S."/>
            <person name="Mora-Montes H.M."/>
            <person name="Almeida S.R."/>
            <person name="Stajich J.E."/>
            <person name="Lopes-Bezerra L.M."/>
            <person name="Vasconcelos A.T."/>
            <person name="Felipe M.S."/>
        </authorList>
    </citation>
    <scope>NUCLEOTIDE SEQUENCE [LARGE SCALE GENOMIC DNA]</scope>
    <source>
        <strain evidence="14 15">1099-18</strain>
    </source>
</reference>
<dbReference type="Gene3D" id="1.10.1200.10">
    <property type="entry name" value="ACP-like"/>
    <property type="match status" value="1"/>
</dbReference>
<evidence type="ECO:0000259" key="13">
    <source>
        <dbReference type="PROSITE" id="PS52019"/>
    </source>
</evidence>
<dbReference type="Gene3D" id="3.40.50.150">
    <property type="entry name" value="Vaccinia Virus protein VP39"/>
    <property type="match status" value="1"/>
</dbReference>
<dbReference type="PROSITE" id="PS52004">
    <property type="entry name" value="KS3_2"/>
    <property type="match status" value="1"/>
</dbReference>
<evidence type="ECO:0000256" key="5">
    <source>
        <dbReference type="ARBA" id="ARBA00022857"/>
    </source>
</evidence>
<dbReference type="InterPro" id="IPR013217">
    <property type="entry name" value="Methyltransf_12"/>
</dbReference>
<dbReference type="Pfam" id="PF00550">
    <property type="entry name" value="PP-binding"/>
    <property type="match status" value="1"/>
</dbReference>
<dbReference type="Pfam" id="PF22336">
    <property type="entry name" value="RhiE-like_linker"/>
    <property type="match status" value="1"/>
</dbReference>
<dbReference type="GO" id="GO:0016491">
    <property type="term" value="F:oxidoreductase activity"/>
    <property type="evidence" value="ECO:0007669"/>
    <property type="project" value="UniProtKB-KW"/>
</dbReference>
<dbReference type="InterPro" id="IPR054514">
    <property type="entry name" value="RhiE-like_linker"/>
</dbReference>
<dbReference type="PROSITE" id="PS50075">
    <property type="entry name" value="CARRIER"/>
    <property type="match status" value="1"/>
</dbReference>
<organism evidence="14 15">
    <name type="scientific">Sporothrix schenckii 1099-18</name>
    <dbReference type="NCBI Taxonomy" id="1397361"/>
    <lineage>
        <taxon>Eukaryota</taxon>
        <taxon>Fungi</taxon>
        <taxon>Dikarya</taxon>
        <taxon>Ascomycota</taxon>
        <taxon>Pezizomycotina</taxon>
        <taxon>Sordariomycetes</taxon>
        <taxon>Sordariomycetidae</taxon>
        <taxon>Ophiostomatales</taxon>
        <taxon>Ophiostomataceae</taxon>
        <taxon>Sporothrix</taxon>
    </lineage>
</organism>
<dbReference type="SUPFAM" id="SSF50129">
    <property type="entry name" value="GroES-like"/>
    <property type="match status" value="1"/>
</dbReference>
<dbReference type="GO" id="GO:0044550">
    <property type="term" value="P:secondary metabolite biosynthetic process"/>
    <property type="evidence" value="ECO:0007669"/>
    <property type="project" value="TreeGrafter"/>
</dbReference>
<keyword evidence="1" id="KW-0596">Phosphopantetheine</keyword>
<dbReference type="SMART" id="SM00825">
    <property type="entry name" value="PKS_KS"/>
    <property type="match status" value="1"/>
</dbReference>
<dbReference type="SUPFAM" id="SSF47336">
    <property type="entry name" value="ACP-like"/>
    <property type="match status" value="1"/>
</dbReference>
<dbReference type="CDD" id="cd05195">
    <property type="entry name" value="enoyl_red"/>
    <property type="match status" value="1"/>
</dbReference>
<dbReference type="Gene3D" id="3.90.180.10">
    <property type="entry name" value="Medium-chain alcohol dehydrogenases, catalytic domain"/>
    <property type="match status" value="1"/>
</dbReference>
<dbReference type="GO" id="GO:0004315">
    <property type="term" value="F:3-oxoacyl-[acyl-carrier-protein] synthase activity"/>
    <property type="evidence" value="ECO:0007669"/>
    <property type="project" value="InterPro"/>
</dbReference>
<feature type="region of interest" description="C-terminal hotdog fold" evidence="9">
    <location>
        <begin position="1231"/>
        <end position="1390"/>
    </location>
</feature>
<dbReference type="InterPro" id="IPR042104">
    <property type="entry name" value="PKS_dehydratase_sf"/>
</dbReference>
<dbReference type="GO" id="GO:1901336">
    <property type="term" value="P:lactone biosynthetic process"/>
    <property type="evidence" value="ECO:0007669"/>
    <property type="project" value="UniProtKB-ARBA"/>
</dbReference>
<dbReference type="InterPro" id="IPR049551">
    <property type="entry name" value="PKS_DH_C"/>
</dbReference>
<dbReference type="InterPro" id="IPR020806">
    <property type="entry name" value="PKS_PP-bd"/>
</dbReference>
<dbReference type="InterPro" id="IPR018201">
    <property type="entry name" value="Ketoacyl_synth_AS"/>
</dbReference>
<dbReference type="InterPro" id="IPR016036">
    <property type="entry name" value="Malonyl_transacylase_ACP-bd"/>
</dbReference>
<feature type="compositionally biased region" description="Low complexity" evidence="10">
    <location>
        <begin position="512"/>
        <end position="522"/>
    </location>
</feature>
<dbReference type="Pfam" id="PF00109">
    <property type="entry name" value="ketoacyl-synt"/>
    <property type="match status" value="1"/>
</dbReference>
<dbReference type="InterPro" id="IPR029063">
    <property type="entry name" value="SAM-dependent_MTases_sf"/>
</dbReference>
<dbReference type="Gene3D" id="3.40.366.10">
    <property type="entry name" value="Malonyl-Coenzyme A Acyl Carrier Protein, domain 2"/>
    <property type="match status" value="1"/>
</dbReference>
<evidence type="ECO:0000256" key="2">
    <source>
        <dbReference type="ARBA" id="ARBA00022553"/>
    </source>
</evidence>
<keyword evidence="6" id="KW-0560">Oxidoreductase</keyword>
<dbReference type="SUPFAM" id="SSF52151">
    <property type="entry name" value="FabD/lysophospholipase-like"/>
    <property type="match status" value="1"/>
</dbReference>
<dbReference type="EMBL" id="AXCR01000011">
    <property type="protein sequence ID" value="KJR81416.1"/>
    <property type="molecule type" value="Genomic_DNA"/>
</dbReference>
<sequence length="2809" mass="296676">MASPADPVPPVAIIGLGGRFPGEATDPLKLYDMCAAGADAWTEVPASRFNHAAFYHPDQARNGATNVTGGFYLRDDVAFFDAPFFGITQTEAASLDPQQRLLLECSYEALENAGLALADVAGSDMGVFVGSFCFDWAKMTLRDPDAIPLYHATGTGQAMLANRLSYFFNLHGPSVTLDTACSSSLVALHQACQALRAGECSTALVAGVNCSLCHDSLASMSSMGFLSAAGRSFTYDSRAAGYGRGEGVAALVLRRVEAAVAAGNSVRAVVRNTGVNQDGRTPGITFPSGAAQAALIRRVYAQAGLDLADTSYVEAHGTGTQAGDPIEARALAETFGAVRKEADGPLVVGCIKTNIGHLEGASGAAGLIKTVLMLERETLLPNCDFREANDKIPLADWHLTVPTRVQPWRDALGTTTKTPAVLRASINGFGYGGTNAHVIVESAADFLRARGIDGGRYAFSHGRPATRHLPDPIVHEHDRHSTLDVPSVAPSDAPDAPDAPSRSPSPSPTPSSPDSDGTPPTTNGAVSPTSETHKPDDAALPVPQLFVLSAHDATAGKAQAAQLSDYLASAADPRLLSDLAYTLSTRRSALPWKAAVAAASASQLAAALRDSSLRFHHTPAQAPPRVGFVFTGQGAQWFAMGRELAATSAVFRASLDRSAAILASSTMQADWSLHDELLRRDAATTRVNEPAVSQPLCTVLQVALVDLLRSWGVAPAAVVGHSSGEIGAAYAAGLLSQEAAVAAAYFRVPLDSAAADACRGGMVALACDEATTRGLLAGLRRGTAVIACYNSPQSFTVSGDDAAIEELAAACTAAGVRHRTLVVGFAYHSHRMAAAAEAYRALLQANETVVGAFADPVTTTDSERAVEMYSSVTGRKLQPGALTLDYWVENLVSPVRFTEALTALCYEAQTEMAADTAAAPPKARVDVLVEVGPHAALAGPIRQILQTEAPLSKIGVLSMLRRGQDATATAQQLACALVERGVAVDVAAANADARLEGSASSTASPPSTALPLVDLPPYPWNHSTAYWAEPRDSIRYRQRAHGRHDLLGAPVRFGSPLEPRWRQWIRTAETPWVRDHRVQGLVVYPAAGYISMAIEAVRQVATAQGATAAIASYELRDVSLGQALIVPEGRDEVEALVSLRPQTESAMDNSTVWHEFFVYSCASSATTATPMGAPLTETWAEHCRGRIAVRWAEEGEKDKDKDNNVTDHAALAAARARHDAAQRQRTRDACTRDVDLAALYDHCTAIGLEYGPTFANLTAARAGAATPADPTHYIAGTVVLPDVAAVMPAHHHSPLVVHPGTLDACLHGIMAFRDLLQAAIMPVFFAHISIDAALERVAAGDALDVYLGVQQSGFRNLDIHLTAYGGTDADAPLIRMDGLRMTSLAGSMPAGGGGGSSGNSSGNPPKTYFQAEWRPDPAFLSSAQFDDLCAHLMPAEAESAALRRLDQGAFYMADAAVAQVPPDAVPALSTKGRKLYASLRRQRDAVLALHDAQPSATAKAAPVHADDIASWPNASPAERAALLETLAATGAEGRLLAAVAARMHEIVLGTADPLEVTMQGDVLGQYYAHNPRMARQYQQAAVYVDLLAHKNPHMRILEIGAGTGGATLPLLHALGGGADGRNTLPRFASYDVTDISSGFFEAVQAKTQPWASLLRFRRLDIERDPVAQGVAAGAYDLVVAANVLHATRNMARTVRHARRLLRPGGTLLLIELVRVPQQRVSTAAVGNIFGIFDGWWVAEEPHRQDSPLLAETQWDAVLKEQGFSGLDAAVWETPDVATHQGTTMISTAVYQGGGDADGAEGVSDVETTTIENTETETTEAPETTKTTEAPETTKTTTESTNTVTETEPNADTPFPDDTPLLVTDDAANKPWLASLAKALAVALPLSPGTDLPVYTLDDLPTITDRHVCVVYQTDPQTLGPQTPASMDKMRALFLRPAGTSGGRVLWLTRGASDGASAPDFALIQGLLRTLRVELGGRLVHLDLDVDTGSPAADQDPSIQTVARVYAKSFGRATDIATDGRPADVELELAVRGRHATVHIPRYDEARAPSDYVAARTGRRIAVPASPVQPGRHLQLMVGQPGLLDSLYFDDDADADADLPDDHVEIAVRAAGLNFHDVMVAMGQIETRALGRECAGVVRRVGRAVTAVRVGDRVAAPADGTFATTVRCAAWRAQVLPDSLSFAAAAALPIVLCTALHAVRITQLAAGETVLIHAASGGLGQALVQLCQQRGAVVYATVGTPAKKQLLVDQYGLDPAHIFSSRDDGFADAVRQATGGAGVDVVFNVLAGELLRASWRCVAAFGRFVELGKRDLGRNGRLDMAPFARNVTFVAVDLVALLAERPRYGAALWADSMDLVRQGVARAPAPLTTYAYADAVAALRTMQAGRHVDLHLANGVPTPPSCRRASPPVRLRADASYLLVGGLGGIGRALAARMVHALGARHLILLSRGDVVTDVAAAAVADLRGRGGARVHVASNCDVGRDDQLAAALAAAQAAGFPPVRGVVHLGLVMESALFQDMSSAAWNHSLWPKVAGTWNLHRQLPQAPGALDFFVLLSSMVGTIGNPSQAAYGAASTFQDAFARYRRRRGLPATTLDLGMVTGIGYVAEHGQVQQTLRSQGFEEISGDECLALVESAMLQGDEDPDHDHGHAWSANYVTGLGLGRYAGGDPARAIYQDPRFAMARRMALHAADAHADADNVPGAGAGDTPTRSLREAVRQAASLADVVALLAAALRAKITALLMLAAEDDLDPHKPLSQYGLDSLIAVELRNWVSSEMEATVPVLEFLGSRTTQSLSDFIARQSRLVKKELLE</sequence>
<dbReference type="SMART" id="SM00822">
    <property type="entry name" value="PKS_KR"/>
    <property type="match status" value="1"/>
</dbReference>
<dbReference type="InterPro" id="IPR011032">
    <property type="entry name" value="GroES-like_sf"/>
</dbReference>
<evidence type="ECO:0000256" key="8">
    <source>
        <dbReference type="ARBA" id="ARBA00023315"/>
    </source>
</evidence>
<dbReference type="InterPro" id="IPR009081">
    <property type="entry name" value="PP-bd_ACP"/>
</dbReference>
<dbReference type="InterPro" id="IPR036736">
    <property type="entry name" value="ACP-like_sf"/>
</dbReference>
<dbReference type="Pfam" id="PF16197">
    <property type="entry name" value="KAsynt_C_assoc"/>
    <property type="match status" value="1"/>
</dbReference>
<feature type="domain" description="Carrier" evidence="11">
    <location>
        <begin position="2722"/>
        <end position="2800"/>
    </location>
</feature>
<dbReference type="Pfam" id="PF08659">
    <property type="entry name" value="KR"/>
    <property type="match status" value="1"/>
</dbReference>
<dbReference type="Pfam" id="PF08242">
    <property type="entry name" value="Methyltransf_12"/>
    <property type="match status" value="1"/>
</dbReference>
<evidence type="ECO:0000256" key="7">
    <source>
        <dbReference type="ARBA" id="ARBA00023268"/>
    </source>
</evidence>
<name>A0A0F2LZR9_SPOSC</name>
<dbReference type="Pfam" id="PF14765">
    <property type="entry name" value="PS-DH"/>
    <property type="match status" value="1"/>
</dbReference>
<evidence type="ECO:0000259" key="12">
    <source>
        <dbReference type="PROSITE" id="PS52004"/>
    </source>
</evidence>
<dbReference type="Pfam" id="PF02801">
    <property type="entry name" value="Ketoacyl-synt_C"/>
    <property type="match status" value="1"/>
</dbReference>
<feature type="region of interest" description="Disordered" evidence="10">
    <location>
        <begin position="478"/>
        <end position="537"/>
    </location>
</feature>
<dbReference type="PROSITE" id="PS52019">
    <property type="entry name" value="PKS_MFAS_DH"/>
    <property type="match status" value="1"/>
</dbReference>
<feature type="compositionally biased region" description="Low complexity" evidence="10">
    <location>
        <begin position="1820"/>
        <end position="1847"/>
    </location>
</feature>
<gene>
    <name evidence="14" type="ORF">SPSK_00974</name>
</gene>
<dbReference type="GeneID" id="27663183"/>
<evidence type="ECO:0000256" key="6">
    <source>
        <dbReference type="ARBA" id="ARBA00023002"/>
    </source>
</evidence>
<evidence type="ECO:0000256" key="10">
    <source>
        <dbReference type="SAM" id="MobiDB-lite"/>
    </source>
</evidence>
<dbReference type="InterPro" id="IPR020843">
    <property type="entry name" value="ER"/>
</dbReference>
<evidence type="ECO:0000256" key="1">
    <source>
        <dbReference type="ARBA" id="ARBA00022450"/>
    </source>
</evidence>
<feature type="active site" description="Proton acceptor; for dehydratase activity" evidence="9">
    <location>
        <position position="1076"/>
    </location>
</feature>
<accession>A0A0F2LZR9</accession>
<dbReference type="PANTHER" id="PTHR43775:SF29">
    <property type="entry name" value="ASPERFURANONE POLYKETIDE SYNTHASE AFOG-RELATED"/>
    <property type="match status" value="1"/>
</dbReference>
<dbReference type="InterPro" id="IPR001227">
    <property type="entry name" value="Ac_transferase_dom_sf"/>
</dbReference>
<evidence type="ECO:0000313" key="14">
    <source>
        <dbReference type="EMBL" id="KJR81416.1"/>
    </source>
</evidence>
<keyword evidence="4" id="KW-0677">Repeat</keyword>
<proteinExistence type="predicted"/>
<dbReference type="GO" id="GO:0031177">
    <property type="term" value="F:phosphopantetheine binding"/>
    <property type="evidence" value="ECO:0007669"/>
    <property type="project" value="InterPro"/>
</dbReference>
<dbReference type="InterPro" id="IPR049552">
    <property type="entry name" value="PKS_DH_N"/>
</dbReference>
<dbReference type="InterPro" id="IPR016035">
    <property type="entry name" value="Acyl_Trfase/lysoPLipase"/>
</dbReference>
<dbReference type="SUPFAM" id="SSF51735">
    <property type="entry name" value="NAD(P)-binding Rossmann-fold domains"/>
    <property type="match status" value="2"/>
</dbReference>
<dbReference type="RefSeq" id="XP_016584092.1">
    <property type="nucleotide sequence ID" value="XM_016727906.1"/>
</dbReference>
<keyword evidence="7" id="KW-0511">Multifunctional enzyme</keyword>
<keyword evidence="8" id="KW-0012">Acyltransferase</keyword>
<dbReference type="Proteomes" id="UP000033710">
    <property type="component" value="Unassembled WGS sequence"/>
</dbReference>
<keyword evidence="5" id="KW-0521">NADP</keyword>
<dbReference type="InterPro" id="IPR013149">
    <property type="entry name" value="ADH-like_C"/>
</dbReference>
<dbReference type="KEGG" id="ssck:SPSK_00974"/>
<dbReference type="CDD" id="cd00833">
    <property type="entry name" value="PKS"/>
    <property type="match status" value="1"/>
</dbReference>
<dbReference type="FunFam" id="3.40.50.720:FF:000209">
    <property type="entry name" value="Polyketide synthase Pks12"/>
    <property type="match status" value="1"/>
</dbReference>
<dbReference type="CDD" id="cd02440">
    <property type="entry name" value="AdoMet_MTases"/>
    <property type="match status" value="1"/>
</dbReference>
<dbReference type="InterPro" id="IPR032821">
    <property type="entry name" value="PKS_assoc"/>
</dbReference>
<protein>
    <submittedName>
        <fullName evidence="14">Polyketide synthase</fullName>
    </submittedName>
</protein>
<feature type="region of interest" description="N-terminal hotdog fold" evidence="9">
    <location>
        <begin position="1044"/>
        <end position="1194"/>
    </location>
</feature>
<dbReference type="InterPro" id="IPR036291">
    <property type="entry name" value="NAD(P)-bd_dom_sf"/>
</dbReference>
<comment type="caution">
    <text evidence="14">The sequence shown here is derived from an EMBL/GenBank/DDBJ whole genome shotgun (WGS) entry which is preliminary data.</text>
</comment>
<dbReference type="InterPro" id="IPR013968">
    <property type="entry name" value="PKS_KR"/>
</dbReference>
<dbReference type="SUPFAM" id="SSF53901">
    <property type="entry name" value="Thiolase-like"/>
    <property type="match status" value="1"/>
</dbReference>
<dbReference type="PROSITE" id="PS00606">
    <property type="entry name" value="KS3_1"/>
    <property type="match status" value="1"/>
</dbReference>
<dbReference type="Gene3D" id="3.10.129.110">
    <property type="entry name" value="Polyketide synthase dehydratase"/>
    <property type="match status" value="1"/>
</dbReference>
<keyword evidence="3" id="KW-0808">Transferase</keyword>
<feature type="domain" description="PKS/mFAS DH" evidence="13">
    <location>
        <begin position="1044"/>
        <end position="1390"/>
    </location>
</feature>
<dbReference type="Pfam" id="PF08240">
    <property type="entry name" value="ADH_N"/>
    <property type="match status" value="1"/>
</dbReference>
<evidence type="ECO:0000259" key="11">
    <source>
        <dbReference type="PROSITE" id="PS50075"/>
    </source>
</evidence>
<dbReference type="InterPro" id="IPR006162">
    <property type="entry name" value="Ppantetheine_attach_site"/>
</dbReference>
<dbReference type="PROSITE" id="PS00012">
    <property type="entry name" value="PHOSPHOPANTETHEINE"/>
    <property type="match status" value="1"/>
</dbReference>
<dbReference type="InterPro" id="IPR049900">
    <property type="entry name" value="PKS_mFAS_DH"/>
</dbReference>